<comment type="caution">
    <text evidence="6">The sequence shown here is derived from an EMBL/GenBank/DDBJ whole genome shotgun (WGS) entry which is preliminary data.</text>
</comment>
<evidence type="ECO:0000313" key="7">
    <source>
        <dbReference type="Proteomes" id="UP000478546"/>
    </source>
</evidence>
<name>A0A6B2H508_9BACT</name>
<accession>A0A6B2H508</accession>
<dbReference type="Proteomes" id="UP000478546">
    <property type="component" value="Unassembled WGS sequence"/>
</dbReference>
<dbReference type="InterPro" id="IPR018060">
    <property type="entry name" value="HTH_AraC"/>
</dbReference>
<dbReference type="Pfam" id="PF12833">
    <property type="entry name" value="HTH_18"/>
    <property type="match status" value="1"/>
</dbReference>
<dbReference type="RefSeq" id="WP_162345796.1">
    <property type="nucleotide sequence ID" value="NZ_JAAEAA010000007.1"/>
</dbReference>
<keyword evidence="7" id="KW-1185">Reference proteome</keyword>
<evidence type="ECO:0000256" key="2">
    <source>
        <dbReference type="ARBA" id="ARBA00023125"/>
    </source>
</evidence>
<keyword evidence="4" id="KW-0472">Membrane</keyword>
<feature type="transmembrane region" description="Helical" evidence="4">
    <location>
        <begin position="103"/>
        <end position="122"/>
    </location>
</feature>
<dbReference type="SUPFAM" id="SSF46689">
    <property type="entry name" value="Homeodomain-like"/>
    <property type="match status" value="1"/>
</dbReference>
<dbReference type="PROSITE" id="PS01124">
    <property type="entry name" value="HTH_ARAC_FAMILY_2"/>
    <property type="match status" value="1"/>
</dbReference>
<dbReference type="EMBL" id="JAAEAA010000007">
    <property type="protein sequence ID" value="NDK55736.1"/>
    <property type="molecule type" value="Genomic_DNA"/>
</dbReference>
<reference evidence="6 7" key="1">
    <citation type="submission" date="2020-01" db="EMBL/GenBank/DDBJ databases">
        <authorList>
            <person name="Kim M.K."/>
        </authorList>
    </citation>
    <scope>NUCLEOTIDE SEQUENCE [LARGE SCALE GENOMIC DNA]</scope>
    <source>
        <strain evidence="6 7">BT213</strain>
    </source>
</reference>
<gene>
    <name evidence="6" type="ORF">GWO68_07405</name>
</gene>
<sequence length="382" mass="43424">MNKEQFLHQDLFAVVMLFGIIQSVLLIYLFTFKNKAPFFLKLLGLLVLSLTLITVEIFLSYSGYIVYAIHLVDFSEPLNFVLGPLIYFFVFCACYPKPFNKKYYLHFIPFVLYLAYCVPFYLQPESVKLDAFLSAYQPVLANPELEETSNLDPLFLKRFVNELCLMHISIYLALSLWLLKLETKSLNQYTKKLVRAVVWGMSALLILTLLVKFSFRADLGDYIIAVSFAVSAFALNGILLQSSQLLSEKGIVAEQKVPEPKYSKSGLSEAQKDEILHQLNGLIGKEKFYADPNISLQGLAARIHTHPNYLSQVINERLGKSFFDFIAQLRVEEAIRLLKSSSHQNTPIEVIAEEVGYSSKSAFYNAFKKITGKTPAQQRSSL</sequence>
<proteinExistence type="predicted"/>
<feature type="transmembrane region" description="Helical" evidence="4">
    <location>
        <begin position="219"/>
        <end position="240"/>
    </location>
</feature>
<evidence type="ECO:0000256" key="4">
    <source>
        <dbReference type="SAM" id="Phobius"/>
    </source>
</evidence>
<feature type="domain" description="HTH araC/xylS-type" evidence="5">
    <location>
        <begin position="273"/>
        <end position="381"/>
    </location>
</feature>
<dbReference type="PANTHER" id="PTHR43280">
    <property type="entry name" value="ARAC-FAMILY TRANSCRIPTIONAL REGULATOR"/>
    <property type="match status" value="1"/>
</dbReference>
<dbReference type="SMART" id="SM00342">
    <property type="entry name" value="HTH_ARAC"/>
    <property type="match status" value="1"/>
</dbReference>
<dbReference type="InterPro" id="IPR009057">
    <property type="entry name" value="Homeodomain-like_sf"/>
</dbReference>
<keyword evidence="3" id="KW-0804">Transcription</keyword>
<evidence type="ECO:0000256" key="3">
    <source>
        <dbReference type="ARBA" id="ARBA00023163"/>
    </source>
</evidence>
<feature type="transmembrane region" description="Helical" evidence="4">
    <location>
        <begin position="42"/>
        <end position="66"/>
    </location>
</feature>
<dbReference type="InterPro" id="IPR018062">
    <property type="entry name" value="HTH_AraC-typ_CS"/>
</dbReference>
<feature type="transmembrane region" description="Helical" evidence="4">
    <location>
        <begin position="12"/>
        <end position="30"/>
    </location>
</feature>
<dbReference type="GO" id="GO:0003700">
    <property type="term" value="F:DNA-binding transcription factor activity"/>
    <property type="evidence" value="ECO:0007669"/>
    <property type="project" value="InterPro"/>
</dbReference>
<evidence type="ECO:0000313" key="6">
    <source>
        <dbReference type="EMBL" id="NDK55736.1"/>
    </source>
</evidence>
<dbReference type="PROSITE" id="PS00041">
    <property type="entry name" value="HTH_ARAC_FAMILY_1"/>
    <property type="match status" value="1"/>
</dbReference>
<keyword evidence="2" id="KW-0238">DNA-binding</keyword>
<organism evidence="6 7">
    <name type="scientific">Pontibacter fetidus</name>
    <dbReference type="NCBI Taxonomy" id="2700082"/>
    <lineage>
        <taxon>Bacteria</taxon>
        <taxon>Pseudomonadati</taxon>
        <taxon>Bacteroidota</taxon>
        <taxon>Cytophagia</taxon>
        <taxon>Cytophagales</taxon>
        <taxon>Hymenobacteraceae</taxon>
        <taxon>Pontibacter</taxon>
    </lineage>
</organism>
<dbReference type="PANTHER" id="PTHR43280:SF29">
    <property type="entry name" value="ARAC-FAMILY TRANSCRIPTIONAL REGULATOR"/>
    <property type="match status" value="1"/>
</dbReference>
<evidence type="ECO:0000259" key="5">
    <source>
        <dbReference type="PROSITE" id="PS01124"/>
    </source>
</evidence>
<evidence type="ECO:0000256" key="1">
    <source>
        <dbReference type="ARBA" id="ARBA00023015"/>
    </source>
</evidence>
<protein>
    <submittedName>
        <fullName evidence="6">AraC family transcriptional regulator</fullName>
    </submittedName>
</protein>
<feature type="transmembrane region" description="Helical" evidence="4">
    <location>
        <begin position="159"/>
        <end position="181"/>
    </location>
</feature>
<dbReference type="Gene3D" id="1.10.10.60">
    <property type="entry name" value="Homeodomain-like"/>
    <property type="match status" value="2"/>
</dbReference>
<dbReference type="AlphaFoldDB" id="A0A6B2H508"/>
<feature type="transmembrane region" description="Helical" evidence="4">
    <location>
        <begin position="193"/>
        <end position="213"/>
    </location>
</feature>
<dbReference type="GO" id="GO:0043565">
    <property type="term" value="F:sequence-specific DNA binding"/>
    <property type="evidence" value="ECO:0007669"/>
    <property type="project" value="InterPro"/>
</dbReference>
<feature type="transmembrane region" description="Helical" evidence="4">
    <location>
        <begin position="78"/>
        <end position="96"/>
    </location>
</feature>
<keyword evidence="4" id="KW-0812">Transmembrane</keyword>
<keyword evidence="1" id="KW-0805">Transcription regulation</keyword>
<keyword evidence="4" id="KW-1133">Transmembrane helix</keyword>